<dbReference type="InterPro" id="IPR003012">
    <property type="entry name" value="Tet_transcr_reg_TetR"/>
</dbReference>
<dbReference type="PRINTS" id="PR00400">
    <property type="entry name" value="TETREPRESSOR"/>
</dbReference>
<comment type="caution">
    <text evidence="7">The sequence shown here is derived from an EMBL/GenBank/DDBJ whole genome shotgun (WGS) entry which is preliminary data.</text>
</comment>
<feature type="domain" description="HTH tetR-type" evidence="6">
    <location>
        <begin position="19"/>
        <end position="79"/>
    </location>
</feature>
<evidence type="ECO:0000313" key="8">
    <source>
        <dbReference type="Proteomes" id="UP000669179"/>
    </source>
</evidence>
<dbReference type="PANTHER" id="PTHR30055">
    <property type="entry name" value="HTH-TYPE TRANSCRIPTIONAL REGULATOR RUTR"/>
    <property type="match status" value="1"/>
</dbReference>
<dbReference type="GO" id="GO:0003700">
    <property type="term" value="F:DNA-binding transcription factor activity"/>
    <property type="evidence" value="ECO:0007669"/>
    <property type="project" value="TreeGrafter"/>
</dbReference>
<dbReference type="Pfam" id="PF00440">
    <property type="entry name" value="TetR_N"/>
    <property type="match status" value="1"/>
</dbReference>
<reference evidence="7" key="1">
    <citation type="submission" date="2021-03" db="EMBL/GenBank/DDBJ databases">
        <authorList>
            <person name="Kanchanasin P."/>
            <person name="Saeng-In P."/>
            <person name="Phongsopitanun W."/>
            <person name="Yuki M."/>
            <person name="Kudo T."/>
            <person name="Ohkuma M."/>
            <person name="Tanasupawat S."/>
        </authorList>
    </citation>
    <scope>NUCLEOTIDE SEQUENCE</scope>
    <source>
        <strain evidence="7">GKU 128</strain>
    </source>
</reference>
<sequence length="237" mass="25604">MSTRESVWLRGERPHRDRRLTREQIVGVTIGILDAEGREALSMRRVASGLGVSPGALYWYVTTKDHLMELALDAVLGEVLEGLQGAPGVPDWRSALSRIAGGSRAMFLRHPWVLADLATQPNLGPNALALADAGLEILADAGFADEDLDAALAAINDHVAGAVVAENAWRSVAARMGADGDDWTEQAGDYLKEIEERHPRLAARMAASGKIDIDQECARRFEFGLACLLDGLESRLP</sequence>
<protein>
    <submittedName>
        <fullName evidence="7">TetR/AcrR family transcriptional regulator C-terminal domain-containing protein</fullName>
    </submittedName>
</protein>
<dbReference type="RefSeq" id="WP_208257936.1">
    <property type="nucleotide sequence ID" value="NZ_JAGEOJ010000009.1"/>
</dbReference>
<keyword evidence="1" id="KW-0678">Repressor</keyword>
<gene>
    <name evidence="7" type="ORF">J4573_23385</name>
</gene>
<organism evidence="7 8">
    <name type="scientific">Actinomadura barringtoniae</name>
    <dbReference type="NCBI Taxonomy" id="1427535"/>
    <lineage>
        <taxon>Bacteria</taxon>
        <taxon>Bacillati</taxon>
        <taxon>Actinomycetota</taxon>
        <taxon>Actinomycetes</taxon>
        <taxon>Streptosporangiales</taxon>
        <taxon>Thermomonosporaceae</taxon>
        <taxon>Actinomadura</taxon>
    </lineage>
</organism>
<dbReference type="GO" id="GO:0000976">
    <property type="term" value="F:transcription cis-regulatory region binding"/>
    <property type="evidence" value="ECO:0007669"/>
    <property type="project" value="TreeGrafter"/>
</dbReference>
<proteinExistence type="predicted"/>
<keyword evidence="3 5" id="KW-0238">DNA-binding</keyword>
<dbReference type="GO" id="GO:0046677">
    <property type="term" value="P:response to antibiotic"/>
    <property type="evidence" value="ECO:0007669"/>
    <property type="project" value="InterPro"/>
</dbReference>
<dbReference type="EMBL" id="JAGEOJ010000009">
    <property type="protein sequence ID" value="MBO2450065.1"/>
    <property type="molecule type" value="Genomic_DNA"/>
</dbReference>
<dbReference type="InterPro" id="IPR004111">
    <property type="entry name" value="Repressor_TetR_C"/>
</dbReference>
<evidence type="ECO:0000259" key="6">
    <source>
        <dbReference type="PROSITE" id="PS50977"/>
    </source>
</evidence>
<dbReference type="GO" id="GO:0045892">
    <property type="term" value="P:negative regulation of DNA-templated transcription"/>
    <property type="evidence" value="ECO:0007669"/>
    <property type="project" value="InterPro"/>
</dbReference>
<evidence type="ECO:0000313" key="7">
    <source>
        <dbReference type="EMBL" id="MBO2450065.1"/>
    </source>
</evidence>
<feature type="DNA-binding region" description="H-T-H motif" evidence="5">
    <location>
        <begin position="42"/>
        <end position="61"/>
    </location>
</feature>
<keyword evidence="2" id="KW-0805">Transcription regulation</keyword>
<dbReference type="PROSITE" id="PS50977">
    <property type="entry name" value="HTH_TETR_2"/>
    <property type="match status" value="1"/>
</dbReference>
<evidence type="ECO:0000256" key="5">
    <source>
        <dbReference type="PROSITE-ProRule" id="PRU00335"/>
    </source>
</evidence>
<dbReference type="PANTHER" id="PTHR30055:SF151">
    <property type="entry name" value="TRANSCRIPTIONAL REGULATORY PROTEIN"/>
    <property type="match status" value="1"/>
</dbReference>
<keyword evidence="4" id="KW-0804">Transcription</keyword>
<dbReference type="Gene3D" id="1.10.357.10">
    <property type="entry name" value="Tetracycline Repressor, domain 2"/>
    <property type="match status" value="1"/>
</dbReference>
<evidence type="ECO:0000256" key="2">
    <source>
        <dbReference type="ARBA" id="ARBA00023015"/>
    </source>
</evidence>
<dbReference type="Proteomes" id="UP000669179">
    <property type="component" value="Unassembled WGS sequence"/>
</dbReference>
<dbReference type="SUPFAM" id="SSF48498">
    <property type="entry name" value="Tetracyclin repressor-like, C-terminal domain"/>
    <property type="match status" value="1"/>
</dbReference>
<evidence type="ECO:0000256" key="1">
    <source>
        <dbReference type="ARBA" id="ARBA00022491"/>
    </source>
</evidence>
<dbReference type="InterPro" id="IPR001647">
    <property type="entry name" value="HTH_TetR"/>
</dbReference>
<dbReference type="InterPro" id="IPR036271">
    <property type="entry name" value="Tet_transcr_reg_TetR-rel_C_sf"/>
</dbReference>
<dbReference type="InterPro" id="IPR009057">
    <property type="entry name" value="Homeodomain-like_sf"/>
</dbReference>
<dbReference type="AlphaFoldDB" id="A0A939PCH0"/>
<name>A0A939PCH0_9ACTN</name>
<evidence type="ECO:0000256" key="4">
    <source>
        <dbReference type="ARBA" id="ARBA00023163"/>
    </source>
</evidence>
<dbReference type="Gene3D" id="1.10.10.60">
    <property type="entry name" value="Homeodomain-like"/>
    <property type="match status" value="1"/>
</dbReference>
<dbReference type="InterPro" id="IPR050109">
    <property type="entry name" value="HTH-type_TetR-like_transc_reg"/>
</dbReference>
<keyword evidence="8" id="KW-1185">Reference proteome</keyword>
<dbReference type="Pfam" id="PF02909">
    <property type="entry name" value="TetR_C_1"/>
    <property type="match status" value="1"/>
</dbReference>
<evidence type="ECO:0000256" key="3">
    <source>
        <dbReference type="ARBA" id="ARBA00023125"/>
    </source>
</evidence>
<accession>A0A939PCH0</accession>
<dbReference type="SUPFAM" id="SSF46689">
    <property type="entry name" value="Homeodomain-like"/>
    <property type="match status" value="1"/>
</dbReference>